<protein>
    <recommendedName>
        <fullName evidence="1">Tail specific protease domain-containing protein</fullName>
    </recommendedName>
</protein>
<dbReference type="EMBL" id="JAFCIX010000433">
    <property type="protein sequence ID" value="KAH6590422.1"/>
    <property type="molecule type" value="Genomic_DNA"/>
</dbReference>
<proteinExistence type="predicted"/>
<keyword evidence="3" id="KW-1185">Reference proteome</keyword>
<dbReference type="Gene3D" id="3.90.226.10">
    <property type="entry name" value="2-enoyl-CoA Hydratase, Chain A, domain 1"/>
    <property type="match status" value="1"/>
</dbReference>
<evidence type="ECO:0000259" key="1">
    <source>
        <dbReference type="SMART" id="SM00245"/>
    </source>
</evidence>
<evidence type="ECO:0000313" key="3">
    <source>
        <dbReference type="Proteomes" id="UP001648503"/>
    </source>
</evidence>
<name>A0ABQ8F4L6_9FUNG</name>
<dbReference type="Proteomes" id="UP001648503">
    <property type="component" value="Unassembled WGS sequence"/>
</dbReference>
<dbReference type="PANTHER" id="PTHR32060">
    <property type="entry name" value="TAIL-SPECIFIC PROTEASE"/>
    <property type="match status" value="1"/>
</dbReference>
<dbReference type="SUPFAM" id="SSF52096">
    <property type="entry name" value="ClpP/crotonase"/>
    <property type="match status" value="1"/>
</dbReference>
<reference evidence="2 3" key="1">
    <citation type="submission" date="2021-02" db="EMBL/GenBank/DDBJ databases">
        <title>Variation within the Batrachochytrium salamandrivorans European outbreak.</title>
        <authorList>
            <person name="Kelly M."/>
            <person name="Pasmans F."/>
            <person name="Shea T.P."/>
            <person name="Munoz J.F."/>
            <person name="Carranza S."/>
            <person name="Cuomo C.A."/>
            <person name="Martel A."/>
        </authorList>
    </citation>
    <scope>NUCLEOTIDE SEQUENCE [LARGE SCALE GENOMIC DNA]</scope>
    <source>
        <strain evidence="2 3">AMFP18/2</strain>
    </source>
</reference>
<evidence type="ECO:0000313" key="2">
    <source>
        <dbReference type="EMBL" id="KAH6590422.1"/>
    </source>
</evidence>
<dbReference type="Pfam" id="PF03572">
    <property type="entry name" value="Peptidase_S41"/>
    <property type="match status" value="1"/>
</dbReference>
<dbReference type="InterPro" id="IPR005151">
    <property type="entry name" value="Tail-specific_protease"/>
</dbReference>
<feature type="domain" description="Tail specific protease" evidence="1">
    <location>
        <begin position="204"/>
        <end position="481"/>
    </location>
</feature>
<dbReference type="SMART" id="SM00245">
    <property type="entry name" value="TSPc"/>
    <property type="match status" value="1"/>
</dbReference>
<gene>
    <name evidence="2" type="ORF">BASA50_009397</name>
</gene>
<dbReference type="InterPro" id="IPR029045">
    <property type="entry name" value="ClpP/crotonase-like_dom_sf"/>
</dbReference>
<accession>A0ABQ8F4L6</accession>
<comment type="caution">
    <text evidence="2">The sequence shown here is derived from an EMBL/GenBank/DDBJ whole genome shotgun (WGS) entry which is preliminary data.</text>
</comment>
<dbReference type="PANTHER" id="PTHR32060:SF22">
    <property type="entry name" value="CARBOXYL-TERMINAL-PROCESSING PEPTIDASE 3, CHLOROPLASTIC"/>
    <property type="match status" value="1"/>
</dbReference>
<organism evidence="2 3">
    <name type="scientific">Batrachochytrium salamandrivorans</name>
    <dbReference type="NCBI Taxonomy" id="1357716"/>
    <lineage>
        <taxon>Eukaryota</taxon>
        <taxon>Fungi</taxon>
        <taxon>Fungi incertae sedis</taxon>
        <taxon>Chytridiomycota</taxon>
        <taxon>Chytridiomycota incertae sedis</taxon>
        <taxon>Chytridiomycetes</taxon>
        <taxon>Rhizophydiales</taxon>
        <taxon>Rhizophydiales incertae sedis</taxon>
        <taxon>Batrachochytrium</taxon>
    </lineage>
</organism>
<sequence>MDLTNHQMWVNFDSKQSHYNGKANPYPDLDTFRKTYVGMTDEQFRSSTPPKVRVVGMNDTPEILDLIGNVLSAVAVGDELLTINGLSFHDWYDQNKFILGFGANDSGGHRGAFQYLEGVSGSSNILPEVDDITFQLKRLGGNQELYTVTVPYVALYNDECWSLSSNLYKELTGITLPRTPAPTSLRQKRSALANGASLSGNNTLHRRDADIHRRSYWGSVQFEDTKIDDLTWTIWKNRGRNMGVIRIDSFSPVLKDTKEDTNFMVLIVTIRDLLVNQLKDTDSVLFDVRGNGGGLISAADGIIQLFKPDVTASQFRYLKNEVTKDLFYNGPGSTSPWSKAWSATSDSSRYSGFGLMEDSSISNTFGQAYFNPVGVYTNGMCYSACEIFAAHIQDRGIGTVFGEDETTGGGGANVLSSDDDYFTDRPLKYIADPFKAKLTGKTPSHKFYTKITVGIRQLVRSGNYAGQLVEDDGVKSDVVVRSTIDDILPGDKGISAYDRIAGYLNDVAQRQMDGKTYFISGPYSRFVFSDSVDIPFVASGVDEITVVYQGETLGSWKGGSSTVRQNRDIIIKTPKGLHNHLVTFIGKKQGKQVFKTYREIIRMPTSNDQVNMMTAKSYTVAGPSSGVGVYNFASTSAQDGWNFNDGKWTIGDGVSDYSGYMASTVRVWLSAPVGSRISVSLDATVDTHEDGGYFSLDMMDDSGEIVHMLSSTSKDGLTQYKSITGRNRVIKGTYSFTVTTRMFALNMNFVSYGTESPFSVKINSIVLTKN</sequence>